<dbReference type="RefSeq" id="WP_189424761.1">
    <property type="nucleotide sequence ID" value="NZ_BMZE01000002.1"/>
</dbReference>
<evidence type="ECO:0000256" key="2">
    <source>
        <dbReference type="ARBA" id="ARBA00023125"/>
    </source>
</evidence>
<dbReference type="GO" id="GO:0003677">
    <property type="term" value="F:DNA binding"/>
    <property type="evidence" value="ECO:0007669"/>
    <property type="project" value="UniProtKB-KW"/>
</dbReference>
<evidence type="ECO:0000313" key="8">
    <source>
        <dbReference type="EMBL" id="GHA20308.1"/>
    </source>
</evidence>
<reference evidence="8" key="2">
    <citation type="submission" date="2020-09" db="EMBL/GenBank/DDBJ databases">
        <authorList>
            <person name="Sun Q."/>
            <person name="Kim S."/>
        </authorList>
    </citation>
    <scope>NUCLEOTIDE SEQUENCE</scope>
    <source>
        <strain evidence="8">KCTC 32437</strain>
    </source>
</reference>
<dbReference type="SMART" id="SM00857">
    <property type="entry name" value="Resolvase"/>
    <property type="match status" value="1"/>
</dbReference>
<evidence type="ECO:0000256" key="1">
    <source>
        <dbReference type="ARBA" id="ARBA00022908"/>
    </source>
</evidence>
<comment type="caution">
    <text evidence="8">The sequence shown here is derived from an EMBL/GenBank/DDBJ whole genome shotgun (WGS) entry which is preliminary data.</text>
</comment>
<keyword evidence="9" id="KW-1185">Reference proteome</keyword>
<keyword evidence="1" id="KW-0229">DNA integration</keyword>
<organism evidence="8 9">
    <name type="scientific">Devosia pacifica</name>
    <dbReference type="NCBI Taxonomy" id="1335967"/>
    <lineage>
        <taxon>Bacteria</taxon>
        <taxon>Pseudomonadati</taxon>
        <taxon>Pseudomonadota</taxon>
        <taxon>Alphaproteobacteria</taxon>
        <taxon>Hyphomicrobiales</taxon>
        <taxon>Devosiaceae</taxon>
        <taxon>Devosia</taxon>
    </lineage>
</organism>
<feature type="active site" description="O-(5'-phospho-DNA)-serine intermediate" evidence="4 5">
    <location>
        <position position="10"/>
    </location>
</feature>
<dbReference type="GO" id="GO:0000150">
    <property type="term" value="F:DNA strand exchange activity"/>
    <property type="evidence" value="ECO:0007669"/>
    <property type="project" value="InterPro"/>
</dbReference>
<evidence type="ECO:0000256" key="4">
    <source>
        <dbReference type="PIRSR" id="PIRSR606118-50"/>
    </source>
</evidence>
<reference evidence="8" key="1">
    <citation type="journal article" date="2014" name="Int. J. Syst. Evol. Microbiol.">
        <title>Complete genome sequence of Corynebacterium casei LMG S-19264T (=DSM 44701T), isolated from a smear-ripened cheese.</title>
        <authorList>
            <consortium name="US DOE Joint Genome Institute (JGI-PGF)"/>
            <person name="Walter F."/>
            <person name="Albersmeier A."/>
            <person name="Kalinowski J."/>
            <person name="Ruckert C."/>
        </authorList>
    </citation>
    <scope>NUCLEOTIDE SEQUENCE</scope>
    <source>
        <strain evidence="8">KCTC 32437</strain>
    </source>
</reference>
<dbReference type="PROSITE" id="PS00397">
    <property type="entry name" value="RECOMBINASES_1"/>
    <property type="match status" value="1"/>
</dbReference>
<dbReference type="Gene3D" id="3.90.1750.20">
    <property type="entry name" value="Putative Large Serine Recombinase, Chain B, Domain 2"/>
    <property type="match status" value="1"/>
</dbReference>
<evidence type="ECO:0000313" key="9">
    <source>
        <dbReference type="Proteomes" id="UP000646579"/>
    </source>
</evidence>
<dbReference type="InterPro" id="IPR006119">
    <property type="entry name" value="Resolv_N"/>
</dbReference>
<sequence length="277" mass="31324">MRVAAYIRVSTRRQAEAGLSLEDQLSAIELKVATLNGAIVETFIERGNTGTNDRRPQFQRMLALALSDDRPFDAVIVYATSRFARDLLISETNIRDLERRGVQYLSATQDVKERLTRGVLALIDEEYSIQNSKKVGAMMFANARQGYWNGGPPPYGFRAIVKERRGKKEKKILAIDDYEASVIRKIFDLCLNGDGQRGPMGVKSITDFLNEQGTKTRKGNDWHLATVHNQLTSTYAAGFYMRTRGTKSMTRSEHERKSGWSAPESWMKQSMEPCKLS</sequence>
<dbReference type="EMBL" id="BMZE01000002">
    <property type="protein sequence ID" value="GHA20308.1"/>
    <property type="molecule type" value="Genomic_DNA"/>
</dbReference>
<feature type="domain" description="Resolvase/invertase-type recombinase catalytic" evidence="7">
    <location>
        <begin position="3"/>
        <end position="148"/>
    </location>
</feature>
<dbReference type="InterPro" id="IPR050639">
    <property type="entry name" value="SSR_resolvase"/>
</dbReference>
<dbReference type="GO" id="GO:0015074">
    <property type="term" value="P:DNA integration"/>
    <property type="evidence" value="ECO:0007669"/>
    <property type="project" value="UniProtKB-KW"/>
</dbReference>
<evidence type="ECO:0000256" key="3">
    <source>
        <dbReference type="ARBA" id="ARBA00023172"/>
    </source>
</evidence>
<keyword evidence="3" id="KW-0233">DNA recombination</keyword>
<evidence type="ECO:0000256" key="5">
    <source>
        <dbReference type="PROSITE-ProRule" id="PRU10137"/>
    </source>
</evidence>
<dbReference type="PANTHER" id="PTHR30461:SF23">
    <property type="entry name" value="DNA RECOMBINASE-RELATED"/>
    <property type="match status" value="1"/>
</dbReference>
<dbReference type="AlphaFoldDB" id="A0A918S2A1"/>
<dbReference type="PANTHER" id="PTHR30461">
    <property type="entry name" value="DNA-INVERTASE FROM LAMBDOID PROPHAGE"/>
    <property type="match status" value="1"/>
</dbReference>
<dbReference type="InterPro" id="IPR038109">
    <property type="entry name" value="DNA_bind_recomb_sf"/>
</dbReference>
<name>A0A918S2A1_9HYPH</name>
<protein>
    <recommendedName>
        <fullName evidence="7">Resolvase/invertase-type recombinase catalytic domain-containing protein</fullName>
    </recommendedName>
</protein>
<dbReference type="InterPro" id="IPR011109">
    <property type="entry name" value="DNA_bind_recombinase_dom"/>
</dbReference>
<dbReference type="Proteomes" id="UP000646579">
    <property type="component" value="Unassembled WGS sequence"/>
</dbReference>
<gene>
    <name evidence="8" type="ORF">GCM10007989_14170</name>
</gene>
<dbReference type="InterPro" id="IPR036162">
    <property type="entry name" value="Resolvase-like_N_sf"/>
</dbReference>
<feature type="region of interest" description="Disordered" evidence="6">
    <location>
        <begin position="246"/>
        <end position="277"/>
    </location>
</feature>
<dbReference type="Pfam" id="PF00239">
    <property type="entry name" value="Resolvase"/>
    <property type="match status" value="1"/>
</dbReference>
<dbReference type="Gene3D" id="3.40.50.1390">
    <property type="entry name" value="Resolvase, N-terminal catalytic domain"/>
    <property type="match status" value="1"/>
</dbReference>
<evidence type="ECO:0000259" key="7">
    <source>
        <dbReference type="SMART" id="SM00857"/>
    </source>
</evidence>
<keyword evidence="2" id="KW-0238">DNA-binding</keyword>
<proteinExistence type="predicted"/>
<dbReference type="SUPFAM" id="SSF53041">
    <property type="entry name" value="Resolvase-like"/>
    <property type="match status" value="1"/>
</dbReference>
<dbReference type="InterPro" id="IPR006118">
    <property type="entry name" value="Recombinase_CS"/>
</dbReference>
<accession>A0A918S2A1</accession>
<dbReference type="Pfam" id="PF07508">
    <property type="entry name" value="Recombinase"/>
    <property type="match status" value="1"/>
</dbReference>
<dbReference type="CDD" id="cd00338">
    <property type="entry name" value="Ser_Recombinase"/>
    <property type="match status" value="1"/>
</dbReference>
<evidence type="ECO:0000256" key="6">
    <source>
        <dbReference type="SAM" id="MobiDB-lite"/>
    </source>
</evidence>